<organism evidence="3 4">
    <name type="scientific">Dickeya zeae</name>
    <dbReference type="NCBI Taxonomy" id="204042"/>
    <lineage>
        <taxon>Bacteria</taxon>
        <taxon>Pseudomonadati</taxon>
        <taxon>Pseudomonadota</taxon>
        <taxon>Gammaproteobacteria</taxon>
        <taxon>Enterobacterales</taxon>
        <taxon>Pectobacteriaceae</taxon>
        <taxon>Dickeya</taxon>
    </lineage>
</organism>
<feature type="transmembrane region" description="Helical" evidence="1">
    <location>
        <begin position="56"/>
        <end position="76"/>
    </location>
</feature>
<dbReference type="AlphaFoldDB" id="A0AAE6YZP4"/>
<name>A0AAE6YZP4_9GAMM</name>
<dbReference type="SUPFAM" id="SSF53474">
    <property type="entry name" value="alpha/beta-Hydrolases"/>
    <property type="match status" value="1"/>
</dbReference>
<feature type="domain" description="Xaa-Pro dipeptidyl-peptidase-like" evidence="2">
    <location>
        <begin position="117"/>
        <end position="262"/>
    </location>
</feature>
<dbReference type="Gene3D" id="3.40.50.1820">
    <property type="entry name" value="alpha/beta hydrolase"/>
    <property type="match status" value="1"/>
</dbReference>
<dbReference type="Gene3D" id="1.10.10.800">
    <property type="match status" value="1"/>
</dbReference>
<protein>
    <submittedName>
        <fullName evidence="3">Alpha/beta hydrolase</fullName>
    </submittedName>
</protein>
<sequence length="409" mass="45318">MLSRDTTADKAGGVLNIRHYSAGGSSRSPSPEYGSHQAAIIREVIRMNRPRSRNTLIQSAIAICVTVLLTSVQPVLAQMPSSSANGDALQLTQAWDKTFPKSDKVDHRKVTFKNRYGITLAADLYLPKNRGDQRLAALAIGGPFGAVKEQSSGLYAQTLAERGYVTLAFDPSYTGESGGEPRNVASPDINTEDFSAAVDFLGLQPFVDRNRIGIIGICGFGGMSLNAAAVDKRIKAVVTTSMYDMSRVMSKGYYDSRTGQQRTQMLEQMSRQRWVDAEQGSPAPGPRILPETREGITDPVVRMYFDYYRTPRGFHKRSPNSNGAWTATMPLSFMNMPLMTYINEISPRPILLIAGENAHSRYFSEDAYKAAAQPKELMIIKNADHVDLYDRLDKIPFDKMTDFFSKNLK</sequence>
<dbReference type="GO" id="GO:0016787">
    <property type="term" value="F:hydrolase activity"/>
    <property type="evidence" value="ECO:0007669"/>
    <property type="project" value="UniProtKB-KW"/>
</dbReference>
<evidence type="ECO:0000256" key="1">
    <source>
        <dbReference type="SAM" id="Phobius"/>
    </source>
</evidence>
<proteinExistence type="predicted"/>
<evidence type="ECO:0000259" key="2">
    <source>
        <dbReference type="Pfam" id="PF02129"/>
    </source>
</evidence>
<keyword evidence="1" id="KW-1133">Transmembrane helix</keyword>
<reference evidence="3 4" key="1">
    <citation type="submission" date="2018-11" db="EMBL/GenBank/DDBJ databases">
        <title>Complete genome sequence of Dickeya zeae strain CE1 infecting Canna edulis Ker-Gawl. in China.</title>
        <authorList>
            <person name="Zhang J."/>
            <person name="Lin B."/>
            <person name="Shen H."/>
            <person name="Jiang S."/>
            <person name="Pu X."/>
            <person name="Sun D."/>
        </authorList>
    </citation>
    <scope>NUCLEOTIDE SEQUENCE [LARGE SCALE GENOMIC DNA]</scope>
    <source>
        <strain evidence="3 4">CE1</strain>
    </source>
</reference>
<dbReference type="InterPro" id="IPR000383">
    <property type="entry name" value="Xaa-Pro-like_dom"/>
</dbReference>
<dbReference type="Proteomes" id="UP000500801">
    <property type="component" value="Chromosome"/>
</dbReference>
<dbReference type="EMBL" id="CP033622">
    <property type="protein sequence ID" value="QIZ51626.1"/>
    <property type="molecule type" value="Genomic_DNA"/>
</dbReference>
<dbReference type="PANTHER" id="PTHR47751">
    <property type="entry name" value="SUPERFAMILY HYDROLASE, PUTATIVE (AFU_ORTHOLOGUE AFUA_2G16580)-RELATED"/>
    <property type="match status" value="1"/>
</dbReference>
<keyword evidence="1" id="KW-0472">Membrane</keyword>
<gene>
    <name evidence="3" type="ORF">DWG24_13105</name>
</gene>
<dbReference type="InterPro" id="IPR029058">
    <property type="entry name" value="AB_hydrolase_fold"/>
</dbReference>
<dbReference type="Pfam" id="PF02129">
    <property type="entry name" value="Peptidase_S15"/>
    <property type="match status" value="1"/>
</dbReference>
<evidence type="ECO:0000313" key="4">
    <source>
        <dbReference type="Proteomes" id="UP000500801"/>
    </source>
</evidence>
<keyword evidence="1" id="KW-0812">Transmembrane</keyword>
<evidence type="ECO:0000313" key="3">
    <source>
        <dbReference type="EMBL" id="QIZ51626.1"/>
    </source>
</evidence>
<dbReference type="InterPro" id="IPR051411">
    <property type="entry name" value="Polyketide_trans_af380"/>
</dbReference>
<dbReference type="PANTHER" id="PTHR47751:SF1">
    <property type="entry name" value="SUPERFAMILY HYDROLASE, PUTATIVE (AFU_ORTHOLOGUE AFUA_2G16580)-RELATED"/>
    <property type="match status" value="1"/>
</dbReference>
<keyword evidence="3" id="KW-0378">Hydrolase</keyword>
<accession>A0AAE6YZP4</accession>